<gene>
    <name evidence="1" type="ORF">PIB30_088681</name>
</gene>
<reference evidence="1 2" key="1">
    <citation type="journal article" date="2023" name="Plants (Basel)">
        <title>Bridging the Gap: Combining Genomics and Transcriptomics Approaches to Understand Stylosanthes scabra, an Orphan Legume from the Brazilian Caatinga.</title>
        <authorList>
            <person name="Ferreira-Neto J.R.C."/>
            <person name="da Silva M.D."/>
            <person name="Binneck E."/>
            <person name="de Melo N.F."/>
            <person name="da Silva R.H."/>
            <person name="de Melo A.L.T.M."/>
            <person name="Pandolfi V."/>
            <person name="Bustamante F.O."/>
            <person name="Brasileiro-Vidal A.C."/>
            <person name="Benko-Iseppon A.M."/>
        </authorList>
    </citation>
    <scope>NUCLEOTIDE SEQUENCE [LARGE SCALE GENOMIC DNA]</scope>
    <source>
        <tissue evidence="1">Leaves</tissue>
    </source>
</reference>
<name>A0ABU6ZSL4_9FABA</name>
<sequence length="154" mass="17076">GKEQGSFTFGASKSRLEVTNVTRSGAQPKLNVTWFEVCGVTFGKLTNVTRFGTPKRDKGVGARRAKRGEVLGAKRDEVLRTIRAKRDKVLLCLGGKNCGHVWLFGVPNVMENKTSDDPNVTPLECYSQLSIKLAKEIHKITCTPNLVTKQNHEY</sequence>
<dbReference type="Proteomes" id="UP001341840">
    <property type="component" value="Unassembled WGS sequence"/>
</dbReference>
<proteinExistence type="predicted"/>
<feature type="non-terminal residue" evidence="1">
    <location>
        <position position="1"/>
    </location>
</feature>
<evidence type="ECO:0000313" key="2">
    <source>
        <dbReference type="Proteomes" id="UP001341840"/>
    </source>
</evidence>
<keyword evidence="2" id="KW-1185">Reference proteome</keyword>
<accession>A0ABU6ZSL4</accession>
<evidence type="ECO:0000313" key="1">
    <source>
        <dbReference type="EMBL" id="MED6224905.1"/>
    </source>
</evidence>
<protein>
    <submittedName>
        <fullName evidence="1">Uncharacterized protein</fullName>
    </submittedName>
</protein>
<dbReference type="EMBL" id="JASCZI010273480">
    <property type="protein sequence ID" value="MED6224905.1"/>
    <property type="molecule type" value="Genomic_DNA"/>
</dbReference>
<organism evidence="1 2">
    <name type="scientific">Stylosanthes scabra</name>
    <dbReference type="NCBI Taxonomy" id="79078"/>
    <lineage>
        <taxon>Eukaryota</taxon>
        <taxon>Viridiplantae</taxon>
        <taxon>Streptophyta</taxon>
        <taxon>Embryophyta</taxon>
        <taxon>Tracheophyta</taxon>
        <taxon>Spermatophyta</taxon>
        <taxon>Magnoliopsida</taxon>
        <taxon>eudicotyledons</taxon>
        <taxon>Gunneridae</taxon>
        <taxon>Pentapetalae</taxon>
        <taxon>rosids</taxon>
        <taxon>fabids</taxon>
        <taxon>Fabales</taxon>
        <taxon>Fabaceae</taxon>
        <taxon>Papilionoideae</taxon>
        <taxon>50 kb inversion clade</taxon>
        <taxon>dalbergioids sensu lato</taxon>
        <taxon>Dalbergieae</taxon>
        <taxon>Pterocarpus clade</taxon>
        <taxon>Stylosanthes</taxon>
    </lineage>
</organism>
<comment type="caution">
    <text evidence="1">The sequence shown here is derived from an EMBL/GenBank/DDBJ whole genome shotgun (WGS) entry which is preliminary data.</text>
</comment>